<accession>A0ABY1ZT25</accession>
<dbReference type="Pfam" id="PF00005">
    <property type="entry name" value="ABC_tran"/>
    <property type="match status" value="1"/>
</dbReference>
<proteinExistence type="predicted"/>
<dbReference type="InterPro" id="IPR003439">
    <property type="entry name" value="ABC_transporter-like_ATP-bd"/>
</dbReference>
<evidence type="ECO:0000259" key="7">
    <source>
        <dbReference type="PROSITE" id="PS50893"/>
    </source>
</evidence>
<keyword evidence="1" id="KW-0813">Transport</keyword>
<dbReference type="RefSeq" id="WP_131477845.1">
    <property type="nucleotide sequence ID" value="NZ_SJDL01000001.1"/>
</dbReference>
<evidence type="ECO:0000313" key="8">
    <source>
        <dbReference type="EMBL" id="TBW59414.1"/>
    </source>
</evidence>
<keyword evidence="4" id="KW-0067">ATP-binding</keyword>
<evidence type="ECO:0000256" key="5">
    <source>
        <dbReference type="ARBA" id="ARBA00022967"/>
    </source>
</evidence>
<dbReference type="NCBIfam" id="NF010061">
    <property type="entry name" value="PRK13538.1"/>
    <property type="match status" value="1"/>
</dbReference>
<evidence type="ECO:0000256" key="2">
    <source>
        <dbReference type="ARBA" id="ARBA00022741"/>
    </source>
</evidence>
<name>A0ABY1ZT25_9GAMM</name>
<dbReference type="NCBIfam" id="TIGR01189">
    <property type="entry name" value="ccmA"/>
    <property type="match status" value="1"/>
</dbReference>
<keyword evidence="2" id="KW-0547">Nucleotide-binding</keyword>
<evidence type="ECO:0000313" key="9">
    <source>
        <dbReference type="Proteomes" id="UP000313645"/>
    </source>
</evidence>
<dbReference type="InterPro" id="IPR003593">
    <property type="entry name" value="AAA+_ATPase"/>
</dbReference>
<dbReference type="InterPro" id="IPR017871">
    <property type="entry name" value="ABC_transporter-like_CS"/>
</dbReference>
<keyword evidence="3" id="KW-0201">Cytochrome c-type biogenesis</keyword>
<organism evidence="8 9">
    <name type="scientific">Marinobacter halodurans</name>
    <dbReference type="NCBI Taxonomy" id="2528979"/>
    <lineage>
        <taxon>Bacteria</taxon>
        <taxon>Pseudomonadati</taxon>
        <taxon>Pseudomonadota</taxon>
        <taxon>Gammaproteobacteria</taxon>
        <taxon>Pseudomonadales</taxon>
        <taxon>Marinobacteraceae</taxon>
        <taxon>Marinobacter</taxon>
    </lineage>
</organism>
<dbReference type="PANTHER" id="PTHR43499:SF1">
    <property type="entry name" value="ABC TRANSPORTER I FAMILY MEMBER 1"/>
    <property type="match status" value="1"/>
</dbReference>
<dbReference type="EMBL" id="SJDL01000001">
    <property type="protein sequence ID" value="TBW59414.1"/>
    <property type="molecule type" value="Genomic_DNA"/>
</dbReference>
<evidence type="ECO:0000256" key="4">
    <source>
        <dbReference type="ARBA" id="ARBA00022840"/>
    </source>
</evidence>
<sequence length="214" mass="23277">MPIPLLQATGLSCERDERLLFTGVDLAVRAGSLLRVEGPNGAGKTTLLRILAGLHSGYEGEILWCGESVHRVREHFLRNLLYIGHRPGIKPLLTPLENLAALLACHPGSHRDPLEGALEAVELLPFAHMPCHHLSAGQQRRVALARLYLSDEPLWILDEAFTAIDRAGVESLERLLEKRMAAGGAIILTTHHRLSISGAESLDLLAHTGEALAL</sequence>
<evidence type="ECO:0000256" key="1">
    <source>
        <dbReference type="ARBA" id="ARBA00022448"/>
    </source>
</evidence>
<protein>
    <submittedName>
        <fullName evidence="8">Cytochrome c biogenesis heme-transporting ATPase CcmA</fullName>
    </submittedName>
</protein>
<keyword evidence="6" id="KW-0472">Membrane</keyword>
<dbReference type="PROSITE" id="PS00211">
    <property type="entry name" value="ABC_TRANSPORTER_1"/>
    <property type="match status" value="1"/>
</dbReference>
<keyword evidence="9" id="KW-1185">Reference proteome</keyword>
<dbReference type="InterPro" id="IPR005895">
    <property type="entry name" value="ABC_transptr_haem_export_CcmA"/>
</dbReference>
<dbReference type="Gene3D" id="3.40.50.300">
    <property type="entry name" value="P-loop containing nucleotide triphosphate hydrolases"/>
    <property type="match status" value="1"/>
</dbReference>
<feature type="domain" description="ABC transporter" evidence="7">
    <location>
        <begin position="6"/>
        <end position="214"/>
    </location>
</feature>
<evidence type="ECO:0000256" key="3">
    <source>
        <dbReference type="ARBA" id="ARBA00022748"/>
    </source>
</evidence>
<dbReference type="InterPro" id="IPR027417">
    <property type="entry name" value="P-loop_NTPase"/>
</dbReference>
<dbReference type="PROSITE" id="PS50893">
    <property type="entry name" value="ABC_TRANSPORTER_2"/>
    <property type="match status" value="1"/>
</dbReference>
<dbReference type="Proteomes" id="UP000313645">
    <property type="component" value="Unassembled WGS sequence"/>
</dbReference>
<dbReference type="SUPFAM" id="SSF52540">
    <property type="entry name" value="P-loop containing nucleoside triphosphate hydrolases"/>
    <property type="match status" value="1"/>
</dbReference>
<comment type="caution">
    <text evidence="8">The sequence shown here is derived from an EMBL/GenBank/DDBJ whole genome shotgun (WGS) entry which is preliminary data.</text>
</comment>
<gene>
    <name evidence="8" type="primary">ccmA</name>
    <name evidence="8" type="ORF">EZI54_00185</name>
</gene>
<dbReference type="PANTHER" id="PTHR43499">
    <property type="entry name" value="ABC TRANSPORTER I FAMILY MEMBER 1"/>
    <property type="match status" value="1"/>
</dbReference>
<reference evidence="8 9" key="1">
    <citation type="submission" date="2019-02" db="EMBL/GenBank/DDBJ databases">
        <title>Marinobacter halodurans sp. nov., a marine bacterium isolated from sea tidal flat.</title>
        <authorList>
            <person name="Yoo Y."/>
            <person name="Lee D.W."/>
            <person name="Kim B.S."/>
            <person name="Kim J.-J."/>
        </authorList>
    </citation>
    <scope>NUCLEOTIDE SEQUENCE [LARGE SCALE GENOMIC DNA]</scope>
    <source>
        <strain evidence="8 9">YJ-S3-2</strain>
    </source>
</reference>
<dbReference type="SMART" id="SM00382">
    <property type="entry name" value="AAA"/>
    <property type="match status" value="1"/>
</dbReference>
<evidence type="ECO:0000256" key="6">
    <source>
        <dbReference type="ARBA" id="ARBA00023136"/>
    </source>
</evidence>
<keyword evidence="5" id="KW-1278">Translocase</keyword>